<dbReference type="InterPro" id="IPR036188">
    <property type="entry name" value="FAD/NAD-bd_sf"/>
</dbReference>
<keyword evidence="3" id="KW-0285">Flavoprotein</keyword>
<dbReference type="GO" id="GO:0016614">
    <property type="term" value="F:oxidoreductase activity, acting on CH-OH group of donors"/>
    <property type="evidence" value="ECO:0007669"/>
    <property type="project" value="InterPro"/>
</dbReference>
<dbReference type="InterPro" id="IPR012132">
    <property type="entry name" value="GMC_OxRdtase"/>
</dbReference>
<dbReference type="AlphaFoldDB" id="A0AA35W2M2"/>
<keyword evidence="4 5" id="KW-0274">FAD</keyword>
<evidence type="ECO:0000256" key="4">
    <source>
        <dbReference type="ARBA" id="ARBA00022827"/>
    </source>
</evidence>
<dbReference type="PANTHER" id="PTHR11552:SF147">
    <property type="entry name" value="CHOLINE DEHYDROGENASE, MITOCHONDRIAL"/>
    <property type="match status" value="1"/>
</dbReference>
<dbReference type="InterPro" id="IPR000172">
    <property type="entry name" value="GMC_OxRdtase_N"/>
</dbReference>
<comment type="cofactor">
    <cofactor evidence="1 5">
        <name>FAD</name>
        <dbReference type="ChEBI" id="CHEBI:57692"/>
    </cofactor>
</comment>
<dbReference type="PIRSF" id="PIRSF000137">
    <property type="entry name" value="Alcohol_oxidase"/>
    <property type="match status" value="1"/>
</dbReference>
<dbReference type="Pfam" id="PF05199">
    <property type="entry name" value="GMC_oxred_C"/>
    <property type="match status" value="1"/>
</dbReference>
<dbReference type="Gene3D" id="3.30.410.40">
    <property type="match status" value="1"/>
</dbReference>
<evidence type="ECO:0000256" key="5">
    <source>
        <dbReference type="PIRSR" id="PIRSR000137-2"/>
    </source>
</evidence>
<evidence type="ECO:0000256" key="1">
    <source>
        <dbReference type="ARBA" id="ARBA00001974"/>
    </source>
</evidence>
<dbReference type="PROSITE" id="PS51257">
    <property type="entry name" value="PROKAR_LIPOPROTEIN"/>
    <property type="match status" value="1"/>
</dbReference>
<feature type="binding site" evidence="5">
    <location>
        <position position="90"/>
    </location>
    <ligand>
        <name>FAD</name>
        <dbReference type="ChEBI" id="CHEBI:57692"/>
    </ligand>
</feature>
<evidence type="ECO:0000313" key="8">
    <source>
        <dbReference type="EMBL" id="CAI7997775.1"/>
    </source>
</evidence>
<evidence type="ECO:0000256" key="6">
    <source>
        <dbReference type="SAM" id="MobiDB-lite"/>
    </source>
</evidence>
<feature type="domain" description="Glucose-methanol-choline oxidoreductase N-terminal" evidence="7">
    <location>
        <begin position="261"/>
        <end position="275"/>
    </location>
</feature>
<evidence type="ECO:0000259" key="7">
    <source>
        <dbReference type="PROSITE" id="PS00624"/>
    </source>
</evidence>
<dbReference type="GO" id="GO:0050660">
    <property type="term" value="F:flavin adenine dinucleotide binding"/>
    <property type="evidence" value="ECO:0007669"/>
    <property type="project" value="InterPro"/>
</dbReference>
<evidence type="ECO:0000256" key="2">
    <source>
        <dbReference type="ARBA" id="ARBA00010790"/>
    </source>
</evidence>
<evidence type="ECO:0000313" key="9">
    <source>
        <dbReference type="Proteomes" id="UP001174909"/>
    </source>
</evidence>
<dbReference type="InterPro" id="IPR007867">
    <property type="entry name" value="GMC_OxRtase_C"/>
</dbReference>
<dbReference type="Gene3D" id="3.50.50.60">
    <property type="entry name" value="FAD/NAD(P)-binding domain"/>
    <property type="match status" value="1"/>
</dbReference>
<dbReference type="SUPFAM" id="SSF51905">
    <property type="entry name" value="FAD/NAD(P)-binding domain"/>
    <property type="match status" value="1"/>
</dbReference>
<dbReference type="Pfam" id="PF00732">
    <property type="entry name" value="GMC_oxred_N"/>
    <property type="match status" value="1"/>
</dbReference>
<comment type="similarity">
    <text evidence="2">Belongs to the GMC oxidoreductase family.</text>
</comment>
<protein>
    <submittedName>
        <fullName evidence="8">Oxygen-dependent choline dehydrogenase</fullName>
    </submittedName>
</protein>
<gene>
    <name evidence="8" type="ORF">GBAR_LOCUS2241</name>
</gene>
<feature type="region of interest" description="Disordered" evidence="6">
    <location>
        <begin position="68"/>
        <end position="89"/>
    </location>
</feature>
<feature type="region of interest" description="Disordered" evidence="6">
    <location>
        <begin position="334"/>
        <end position="355"/>
    </location>
</feature>
<comment type="caution">
    <text evidence="8">The sequence shown here is derived from an EMBL/GenBank/DDBJ whole genome shotgun (WGS) entry which is preliminary data.</text>
</comment>
<dbReference type="PANTHER" id="PTHR11552">
    <property type="entry name" value="GLUCOSE-METHANOL-CHOLINE GMC OXIDOREDUCTASE"/>
    <property type="match status" value="1"/>
</dbReference>
<dbReference type="PROSITE" id="PS00624">
    <property type="entry name" value="GMC_OXRED_2"/>
    <property type="match status" value="1"/>
</dbReference>
<dbReference type="Proteomes" id="UP001174909">
    <property type="component" value="Unassembled WGS sequence"/>
</dbReference>
<sequence length="513" mass="55644">MKYDVIIVGAGSAGCVLANRLTEDPARSVLLLEAGPDYPLDQLPDQLKYDMLQAASEEGAAYNWSLVGQATPPSPSNPAPRPAHVARGRVTGGSSAINHQILLRGTPEDFDGWAAAGNDEWSYQKTLPYFRKLESDADIRDDFHGTDGPIPVWRHSRASWLPLQAAFYQACREAGFPNDPDMNHPDATGVGAMPLNNPGGVRMSTAITYLDDCRHRMNLTIRPNVLASRILFDGKRATGVEVESEGESFIVEGEEVILSAGAIHSPHLLLLSGVGPADELLPHGIAPVLDLPGVGRSMKNHPSVSIVFRSHPDHRLTPDMPRNQVGLRFTATGSSQKNDIQVQPTTSYPPSQTPPGIRFGCRIEYPYSEGVLTLTSADVSDQPHLDFRFLTDPSDLPRYRDAVRRTIAIFDHPAFKGLLAERLSPTDADLASDDTLDSWLQRSAGIAGHTSVTCKMGPASDPSAVVDQYCNVHGLEGLRVVDASVMPDIVRANTNATIIMMAERAADFIRHGQ</sequence>
<organism evidence="8 9">
    <name type="scientific">Geodia barretti</name>
    <name type="common">Barrett's horny sponge</name>
    <dbReference type="NCBI Taxonomy" id="519541"/>
    <lineage>
        <taxon>Eukaryota</taxon>
        <taxon>Metazoa</taxon>
        <taxon>Porifera</taxon>
        <taxon>Demospongiae</taxon>
        <taxon>Heteroscleromorpha</taxon>
        <taxon>Tetractinellida</taxon>
        <taxon>Astrophorina</taxon>
        <taxon>Geodiidae</taxon>
        <taxon>Geodia</taxon>
    </lineage>
</organism>
<evidence type="ECO:0000256" key="3">
    <source>
        <dbReference type="ARBA" id="ARBA00022630"/>
    </source>
</evidence>
<proteinExistence type="inferred from homology"/>
<accession>A0AA35W2M2</accession>
<dbReference type="SUPFAM" id="SSF54373">
    <property type="entry name" value="FAD-linked reductases, C-terminal domain"/>
    <property type="match status" value="1"/>
</dbReference>
<name>A0AA35W2M2_GEOBA</name>
<reference evidence="8" key="1">
    <citation type="submission" date="2023-03" db="EMBL/GenBank/DDBJ databases">
        <authorList>
            <person name="Steffen K."/>
            <person name="Cardenas P."/>
        </authorList>
    </citation>
    <scope>NUCLEOTIDE SEQUENCE</scope>
</reference>
<feature type="compositionally biased region" description="Pro residues" evidence="6">
    <location>
        <begin position="72"/>
        <end position="81"/>
    </location>
</feature>
<keyword evidence="9" id="KW-1185">Reference proteome</keyword>
<dbReference type="EMBL" id="CASHTH010000327">
    <property type="protein sequence ID" value="CAI7997775.1"/>
    <property type="molecule type" value="Genomic_DNA"/>
</dbReference>
<dbReference type="NCBIfam" id="TIGR03970">
    <property type="entry name" value="Rv0697"/>
    <property type="match status" value="1"/>
</dbReference>
<dbReference type="InterPro" id="IPR023978">
    <property type="entry name" value="GMC_oxidoreductase_bact"/>
</dbReference>